<dbReference type="GO" id="GO:0016740">
    <property type="term" value="F:transferase activity"/>
    <property type="evidence" value="ECO:0007669"/>
    <property type="project" value="UniProtKB-KW"/>
</dbReference>
<dbReference type="Proteomes" id="UP000294901">
    <property type="component" value="Unassembled WGS sequence"/>
</dbReference>
<name>A0A4R6JBH6_9ACTN</name>
<dbReference type="EMBL" id="SNWR01000002">
    <property type="protein sequence ID" value="TDO33100.1"/>
    <property type="molecule type" value="Genomic_DNA"/>
</dbReference>
<dbReference type="RefSeq" id="WP_133878983.1">
    <property type="nucleotide sequence ID" value="NZ_BOMD01000052.1"/>
</dbReference>
<sequence>MTIFVSVASYRDPELVHTVRDCLARATRPDELRIVVNWQHLGDEDVSALTGDPRVELLEFDARQSLGACWARAQVMRHYAGEDWFLQVDSHTRFAPGWDERVLALAAGTGAPKPVITCYPPMYEPGAEFAGGDVPTETVVTSWSGDGLPVFGQRELPVLDGRPVPARFVAGGFLFAPGSLVREVPYDPYLYFHGEELTVSLRAYTWGYDLFHPTEALAWHYYIREGSPRHWSDHPDAWVARDKASRRRVNTLLRHPNHGRYGLGRVRSLADYADWSGCHFARRRWTDWRAPAAV</sequence>
<dbReference type="InterPro" id="IPR021067">
    <property type="entry name" value="Glycosyltransferase"/>
</dbReference>
<dbReference type="CDD" id="cd00761">
    <property type="entry name" value="Glyco_tranf_GTA_type"/>
    <property type="match status" value="1"/>
</dbReference>
<proteinExistence type="predicted"/>
<reference evidence="1 2" key="1">
    <citation type="submission" date="2019-03" db="EMBL/GenBank/DDBJ databases">
        <title>Sequencing the genomes of 1000 actinobacteria strains.</title>
        <authorList>
            <person name="Klenk H.-P."/>
        </authorList>
    </citation>
    <scope>NUCLEOTIDE SEQUENCE [LARGE SCALE GENOMIC DNA]</scope>
    <source>
        <strain evidence="1 2">DSM 43805</strain>
    </source>
</reference>
<evidence type="ECO:0000313" key="2">
    <source>
        <dbReference type="Proteomes" id="UP000294901"/>
    </source>
</evidence>
<keyword evidence="1" id="KW-0808">Transferase</keyword>
<organism evidence="1 2">
    <name type="scientific">Paractinoplanes brasiliensis</name>
    <dbReference type="NCBI Taxonomy" id="52695"/>
    <lineage>
        <taxon>Bacteria</taxon>
        <taxon>Bacillati</taxon>
        <taxon>Actinomycetota</taxon>
        <taxon>Actinomycetes</taxon>
        <taxon>Micromonosporales</taxon>
        <taxon>Micromonosporaceae</taxon>
        <taxon>Paractinoplanes</taxon>
    </lineage>
</organism>
<dbReference type="AlphaFoldDB" id="A0A4R6JBH6"/>
<protein>
    <submittedName>
        <fullName evidence="1">GT2 family glycosyltransferase</fullName>
    </submittedName>
</protein>
<dbReference type="Pfam" id="PF11397">
    <property type="entry name" value="GlcNAc"/>
    <property type="match status" value="2"/>
</dbReference>
<gene>
    <name evidence="1" type="ORF">C8E87_8583</name>
</gene>
<comment type="caution">
    <text evidence="1">The sequence shown here is derived from an EMBL/GenBank/DDBJ whole genome shotgun (WGS) entry which is preliminary data.</text>
</comment>
<keyword evidence="2" id="KW-1185">Reference proteome</keyword>
<dbReference type="OrthoDB" id="20930at2"/>
<dbReference type="InterPro" id="IPR029044">
    <property type="entry name" value="Nucleotide-diphossugar_trans"/>
</dbReference>
<dbReference type="PANTHER" id="PTHR34496:SF10">
    <property type="entry name" value="GLCNAC TRANSFERASE"/>
    <property type="match status" value="1"/>
</dbReference>
<dbReference type="SUPFAM" id="SSF53448">
    <property type="entry name" value="Nucleotide-diphospho-sugar transferases"/>
    <property type="match status" value="1"/>
</dbReference>
<accession>A0A4R6JBH6</accession>
<dbReference type="Gene3D" id="3.90.550.10">
    <property type="entry name" value="Spore Coat Polysaccharide Biosynthesis Protein SpsA, Chain A"/>
    <property type="match status" value="1"/>
</dbReference>
<dbReference type="PANTHER" id="PTHR34496">
    <property type="entry name" value="GLCNAC TRANSFERASE-RELATED"/>
    <property type="match status" value="1"/>
</dbReference>
<evidence type="ECO:0000313" key="1">
    <source>
        <dbReference type="EMBL" id="TDO33100.1"/>
    </source>
</evidence>